<dbReference type="GO" id="GO:0009409">
    <property type="term" value="P:response to cold"/>
    <property type="evidence" value="ECO:0007669"/>
    <property type="project" value="TreeGrafter"/>
</dbReference>
<feature type="domain" description="Helicase ATP-binding" evidence="7">
    <location>
        <begin position="70"/>
        <end position="242"/>
    </location>
</feature>
<evidence type="ECO:0000313" key="10">
    <source>
        <dbReference type="EMBL" id="PWA12448.1"/>
    </source>
</evidence>
<keyword evidence="2" id="KW-0378">Hydrolase</keyword>
<dbReference type="GO" id="GO:0005829">
    <property type="term" value="C:cytosol"/>
    <property type="evidence" value="ECO:0007669"/>
    <property type="project" value="TreeGrafter"/>
</dbReference>
<dbReference type="InterPro" id="IPR014001">
    <property type="entry name" value="Helicase_ATP-bd"/>
</dbReference>
<dbReference type="SMART" id="SM00487">
    <property type="entry name" value="DEXDc"/>
    <property type="match status" value="1"/>
</dbReference>
<dbReference type="AlphaFoldDB" id="A0A2U1K6B9"/>
<dbReference type="PROSITE" id="PS51194">
    <property type="entry name" value="HELICASE_CTER"/>
    <property type="match status" value="1"/>
</dbReference>
<evidence type="ECO:0000259" key="7">
    <source>
        <dbReference type="PROSITE" id="PS51192"/>
    </source>
</evidence>
<feature type="domain" description="DEAD-box RNA helicase Q" evidence="9">
    <location>
        <begin position="39"/>
        <end position="67"/>
    </location>
</feature>
<feature type="short sequence motif" description="Q motif" evidence="5">
    <location>
        <begin position="39"/>
        <end position="67"/>
    </location>
</feature>
<evidence type="ECO:0000313" key="11">
    <source>
        <dbReference type="Proteomes" id="UP000245998"/>
    </source>
</evidence>
<keyword evidence="11" id="KW-1185">Reference proteome</keyword>
<dbReference type="Gene3D" id="3.40.50.300">
    <property type="entry name" value="P-loop containing nucleotide triphosphate hydrolases"/>
    <property type="match status" value="2"/>
</dbReference>
<dbReference type="GO" id="GO:0005524">
    <property type="term" value="F:ATP binding"/>
    <property type="evidence" value="ECO:0007669"/>
    <property type="project" value="UniProtKB-KW"/>
</dbReference>
<dbReference type="Proteomes" id="UP000245998">
    <property type="component" value="Unassembled WGS sequence"/>
</dbReference>
<keyword evidence="1" id="KW-0547">Nucleotide-binding</keyword>
<evidence type="ECO:0000259" key="9">
    <source>
        <dbReference type="PROSITE" id="PS51195"/>
    </source>
</evidence>
<organism evidence="10 11">
    <name type="scientific">Pueribacillus theae</name>
    <dbReference type="NCBI Taxonomy" id="2171751"/>
    <lineage>
        <taxon>Bacteria</taxon>
        <taxon>Bacillati</taxon>
        <taxon>Bacillota</taxon>
        <taxon>Bacilli</taxon>
        <taxon>Bacillales</taxon>
        <taxon>Bacillaceae</taxon>
        <taxon>Pueribacillus</taxon>
    </lineage>
</organism>
<feature type="region of interest" description="Disordered" evidence="6">
    <location>
        <begin position="422"/>
        <end position="457"/>
    </location>
</feature>
<dbReference type="CDD" id="cd00268">
    <property type="entry name" value="DEADc"/>
    <property type="match status" value="1"/>
</dbReference>
<dbReference type="GO" id="GO:0005840">
    <property type="term" value="C:ribosome"/>
    <property type="evidence" value="ECO:0007669"/>
    <property type="project" value="TreeGrafter"/>
</dbReference>
<feature type="domain" description="Helicase C-terminal" evidence="8">
    <location>
        <begin position="265"/>
        <end position="420"/>
    </location>
</feature>
<proteinExistence type="predicted"/>
<keyword evidence="3 10" id="KW-0347">Helicase</keyword>
<dbReference type="InterPro" id="IPR027417">
    <property type="entry name" value="P-loop_NTPase"/>
</dbReference>
<dbReference type="Pfam" id="PF00270">
    <property type="entry name" value="DEAD"/>
    <property type="match status" value="1"/>
</dbReference>
<dbReference type="PANTHER" id="PTHR47963">
    <property type="entry name" value="DEAD-BOX ATP-DEPENDENT RNA HELICASE 47, MITOCHONDRIAL"/>
    <property type="match status" value="1"/>
</dbReference>
<dbReference type="EMBL" id="QCZG01000008">
    <property type="protein sequence ID" value="PWA12448.1"/>
    <property type="molecule type" value="Genomic_DNA"/>
</dbReference>
<dbReference type="GO" id="GO:0016787">
    <property type="term" value="F:hydrolase activity"/>
    <property type="evidence" value="ECO:0007669"/>
    <property type="project" value="UniProtKB-KW"/>
</dbReference>
<gene>
    <name evidence="10" type="ORF">DCC39_05380</name>
</gene>
<reference evidence="10 11" key="1">
    <citation type="submission" date="2018-04" db="EMBL/GenBank/DDBJ databases">
        <title>Camelliibacillus theae gen. nov., sp. nov., isolated from Pu'er tea.</title>
        <authorList>
            <person name="Niu L."/>
        </authorList>
    </citation>
    <scope>NUCLEOTIDE SEQUENCE [LARGE SCALE GENOMIC DNA]</scope>
    <source>
        <strain evidence="10 11">T8</strain>
    </source>
</reference>
<evidence type="ECO:0000256" key="5">
    <source>
        <dbReference type="PROSITE-ProRule" id="PRU00552"/>
    </source>
</evidence>
<evidence type="ECO:0000256" key="1">
    <source>
        <dbReference type="ARBA" id="ARBA00022741"/>
    </source>
</evidence>
<accession>A0A2U1K6B9</accession>
<evidence type="ECO:0000256" key="6">
    <source>
        <dbReference type="SAM" id="MobiDB-lite"/>
    </source>
</evidence>
<dbReference type="InterPro" id="IPR044742">
    <property type="entry name" value="DEAD/DEAH_RhlB"/>
</dbReference>
<dbReference type="InterPro" id="IPR050547">
    <property type="entry name" value="DEAD_box_RNA_helicases"/>
</dbReference>
<dbReference type="InterPro" id="IPR011545">
    <property type="entry name" value="DEAD/DEAH_box_helicase_dom"/>
</dbReference>
<dbReference type="InterPro" id="IPR014014">
    <property type="entry name" value="RNA_helicase_DEAD_Q_motif"/>
</dbReference>
<dbReference type="PROSITE" id="PS51192">
    <property type="entry name" value="HELICASE_ATP_BIND_1"/>
    <property type="match status" value="1"/>
</dbReference>
<dbReference type="InterPro" id="IPR001650">
    <property type="entry name" value="Helicase_C-like"/>
</dbReference>
<dbReference type="SMART" id="SM00490">
    <property type="entry name" value="HELICc"/>
    <property type="match status" value="1"/>
</dbReference>
<protein>
    <submittedName>
        <fullName evidence="10">DEAD/DEAH box helicase</fullName>
    </submittedName>
</protein>
<dbReference type="SUPFAM" id="SSF52540">
    <property type="entry name" value="P-loop containing nucleoside triphosphate hydrolases"/>
    <property type="match status" value="1"/>
</dbReference>
<evidence type="ECO:0000256" key="3">
    <source>
        <dbReference type="ARBA" id="ARBA00022806"/>
    </source>
</evidence>
<dbReference type="GO" id="GO:0033592">
    <property type="term" value="F:RNA strand annealing activity"/>
    <property type="evidence" value="ECO:0007669"/>
    <property type="project" value="TreeGrafter"/>
</dbReference>
<dbReference type="Pfam" id="PF00271">
    <property type="entry name" value="Helicase_C"/>
    <property type="match status" value="1"/>
</dbReference>
<dbReference type="PANTHER" id="PTHR47963:SF1">
    <property type="entry name" value="DEAD-BOX ATP-DEPENDENT RNA HELICASE CSHB"/>
    <property type="match status" value="1"/>
</dbReference>
<dbReference type="GO" id="GO:0003724">
    <property type="term" value="F:RNA helicase activity"/>
    <property type="evidence" value="ECO:0007669"/>
    <property type="project" value="InterPro"/>
</dbReference>
<dbReference type="OrthoDB" id="9805696at2"/>
<name>A0A2U1K6B9_9BACI</name>
<comment type="caution">
    <text evidence="10">The sequence shown here is derived from an EMBL/GenBank/DDBJ whole genome shotgun (WGS) entry which is preliminary data.</text>
</comment>
<dbReference type="CDD" id="cd18787">
    <property type="entry name" value="SF2_C_DEAD"/>
    <property type="match status" value="1"/>
</dbReference>
<keyword evidence="4" id="KW-0067">ATP-binding</keyword>
<evidence type="ECO:0000256" key="2">
    <source>
        <dbReference type="ARBA" id="ARBA00022801"/>
    </source>
</evidence>
<dbReference type="PROSITE" id="PS51195">
    <property type="entry name" value="Q_MOTIF"/>
    <property type="match status" value="1"/>
</dbReference>
<evidence type="ECO:0000259" key="8">
    <source>
        <dbReference type="PROSITE" id="PS51194"/>
    </source>
</evidence>
<evidence type="ECO:0000256" key="4">
    <source>
        <dbReference type="ARBA" id="ARBA00022840"/>
    </source>
</evidence>
<feature type="compositionally biased region" description="Basic residues" evidence="6">
    <location>
        <begin position="433"/>
        <end position="457"/>
    </location>
</feature>
<sequence>MGIYTLNTHHYLCTVWIIYFYCVKYRKSKKNGGIALNNTKFRKFHFKAFILEALGKQHFHEPTEIQERLIPSILNGSSAIGQSQTGTGKTLAYLLPIIERIDPVMNECQAIITAPTRELADQIYKEFLKFLPEKENGYRVKKIVGGTDRRRMIEKLKNVPHVVIGTPGRISDLVKNNALDIYTAYMLVVDEADQMLDMGFLEEVDYIAARMAEKLQMLVFSATIPEKMQPFLKKYMQNPKFVQIEPKQAAAKEIEHLLLPSRHRDVSKLVVEISKAIHPFLALIFANTKTKADEISSAMLENGCKVETLHGGLAPRERKQAMKRIERLECQYVVATDLASRGIDIKGVSHVINAEMPEDIDFYIHRVGRTGRAGASGTAITIYQQEDESKLRALEKRGIRFCHVDLKNGEWIEMNKRKEHKATIHEPKITLPKPKKIKPGYKKKLKKSQERQHKKRR</sequence>